<dbReference type="RefSeq" id="WP_183010813.1">
    <property type="nucleotide sequence ID" value="NZ_JABEQP010000046.1"/>
</dbReference>
<dbReference type="EMBL" id="JABEQP010000046">
    <property type="protein sequence ID" value="MBB2199929.1"/>
    <property type="molecule type" value="Genomic_DNA"/>
</dbReference>
<name>A0A7W4PKT4_9PROT</name>
<gene>
    <name evidence="1" type="ORF">HLH44_21390</name>
</gene>
<dbReference type="AlphaFoldDB" id="A0A7W4PKT4"/>
<reference evidence="1 2" key="1">
    <citation type="submission" date="2020-04" db="EMBL/GenBank/DDBJ databases">
        <title>Description of novel Gluconacetobacter.</title>
        <authorList>
            <person name="Sombolestani A."/>
        </authorList>
    </citation>
    <scope>NUCLEOTIDE SEQUENCE [LARGE SCALE GENOMIC DNA]</scope>
    <source>
        <strain evidence="1 2">LMG 22058</strain>
    </source>
</reference>
<evidence type="ECO:0000313" key="2">
    <source>
        <dbReference type="Proteomes" id="UP000530320"/>
    </source>
</evidence>
<accession>A0A7W4PKT4</accession>
<protein>
    <submittedName>
        <fullName evidence="1">Uncharacterized protein</fullName>
    </submittedName>
</protein>
<sequence>MGMFGAGSAPPGTIGSDGDATRYVKHLIDRYNEYAKSEPSRTRKFAFAVIYKVIERKFGSNWKLISLNQFEDVCTFLKNRIGRTRIGKLNAAKGYPLFSSFEVFTIKNRK</sequence>
<organism evidence="1 2">
    <name type="scientific">Gluconacetobacter dulcium</name>
    <dbReference type="NCBI Taxonomy" id="2729096"/>
    <lineage>
        <taxon>Bacteria</taxon>
        <taxon>Pseudomonadati</taxon>
        <taxon>Pseudomonadota</taxon>
        <taxon>Alphaproteobacteria</taxon>
        <taxon>Acetobacterales</taxon>
        <taxon>Acetobacteraceae</taxon>
        <taxon>Gluconacetobacter</taxon>
    </lineage>
</organism>
<dbReference type="Proteomes" id="UP000530320">
    <property type="component" value="Unassembled WGS sequence"/>
</dbReference>
<evidence type="ECO:0000313" key="1">
    <source>
        <dbReference type="EMBL" id="MBB2199929.1"/>
    </source>
</evidence>
<proteinExistence type="predicted"/>
<comment type="caution">
    <text evidence="1">The sequence shown here is derived from an EMBL/GenBank/DDBJ whole genome shotgun (WGS) entry which is preliminary data.</text>
</comment>